<evidence type="ECO:0000313" key="5">
    <source>
        <dbReference type="EMBL" id="KAG0570473.1"/>
    </source>
</evidence>
<keyword evidence="6" id="KW-1185">Reference proteome</keyword>
<dbReference type="EMBL" id="CM026427">
    <property type="protein sequence ID" value="KAG0570473.1"/>
    <property type="molecule type" value="Genomic_DNA"/>
</dbReference>
<comment type="caution">
    <text evidence="5">The sequence shown here is derived from an EMBL/GenBank/DDBJ whole genome shotgun (WGS) entry which is preliminary data.</text>
</comment>
<evidence type="ECO:0000313" key="6">
    <source>
        <dbReference type="Proteomes" id="UP000822688"/>
    </source>
</evidence>
<evidence type="ECO:0000256" key="3">
    <source>
        <dbReference type="ARBA" id="ARBA00022525"/>
    </source>
</evidence>
<comment type="similarity">
    <text evidence="1 4">Belongs to the plant dirigent protein family.</text>
</comment>
<evidence type="ECO:0000256" key="1">
    <source>
        <dbReference type="ARBA" id="ARBA00010746"/>
    </source>
</evidence>
<dbReference type="GO" id="GO:0048046">
    <property type="term" value="C:apoplast"/>
    <property type="evidence" value="ECO:0007669"/>
    <property type="project" value="UniProtKB-SubCell"/>
</dbReference>
<reference evidence="5 6" key="1">
    <citation type="submission" date="2020-06" db="EMBL/GenBank/DDBJ databases">
        <title>WGS assembly of Ceratodon purpureus strain R40.</title>
        <authorList>
            <person name="Carey S.B."/>
            <person name="Jenkins J."/>
            <person name="Shu S."/>
            <person name="Lovell J.T."/>
            <person name="Sreedasyam A."/>
            <person name="Maumus F."/>
            <person name="Tiley G.P."/>
            <person name="Fernandez-Pozo N."/>
            <person name="Barry K."/>
            <person name="Chen C."/>
            <person name="Wang M."/>
            <person name="Lipzen A."/>
            <person name="Daum C."/>
            <person name="Saski C.A."/>
            <person name="Payton A.C."/>
            <person name="Mcbreen J.C."/>
            <person name="Conrad R.E."/>
            <person name="Kollar L.M."/>
            <person name="Olsson S."/>
            <person name="Huttunen S."/>
            <person name="Landis J.B."/>
            <person name="Wickett N.J."/>
            <person name="Johnson M.G."/>
            <person name="Rensing S.A."/>
            <person name="Grimwood J."/>
            <person name="Schmutz J."/>
            <person name="Mcdaniel S.F."/>
        </authorList>
    </citation>
    <scope>NUCLEOTIDE SEQUENCE [LARGE SCALE GENOMIC DNA]</scope>
    <source>
        <strain evidence="5 6">R40</strain>
    </source>
</reference>
<dbReference type="GO" id="GO:0009699">
    <property type="term" value="P:phenylpropanoid biosynthetic process"/>
    <property type="evidence" value="ECO:0007669"/>
    <property type="project" value="UniProtKB-ARBA"/>
</dbReference>
<dbReference type="Gene3D" id="2.40.480.10">
    <property type="entry name" value="Allene oxide cyclase-like"/>
    <property type="match status" value="1"/>
</dbReference>
<dbReference type="OrthoDB" id="1928589at2759"/>
<evidence type="ECO:0000256" key="2">
    <source>
        <dbReference type="ARBA" id="ARBA00011738"/>
    </source>
</evidence>
<dbReference type="InterPro" id="IPR004265">
    <property type="entry name" value="Dirigent"/>
</dbReference>
<feature type="chain" id="PRO_5035958415" description="Dirigent protein" evidence="4">
    <location>
        <begin position="30"/>
        <end position="190"/>
    </location>
</feature>
<dbReference type="PANTHER" id="PTHR21495">
    <property type="entry name" value="NUCLEOPORIN-RELATED"/>
    <property type="match status" value="1"/>
</dbReference>
<name>A0A8T0HFS3_CERPU</name>
<feature type="signal peptide" evidence="4">
    <location>
        <begin position="1"/>
        <end position="29"/>
    </location>
</feature>
<accession>A0A8T0HFS3</accession>
<gene>
    <name evidence="5" type="ORF">KC19_6G165100</name>
</gene>
<keyword evidence="4" id="KW-0732">Signal</keyword>
<keyword evidence="3 4" id="KW-0964">Secreted</keyword>
<dbReference type="Pfam" id="PF03018">
    <property type="entry name" value="Dirigent"/>
    <property type="match status" value="1"/>
</dbReference>
<comment type="subcellular location">
    <subcellularLocation>
        <location evidence="4">Secreted</location>
        <location evidence="4">Extracellular space</location>
        <location evidence="4">Apoplast</location>
    </subcellularLocation>
</comment>
<evidence type="ECO:0000256" key="4">
    <source>
        <dbReference type="RuleBase" id="RU363099"/>
    </source>
</evidence>
<organism evidence="5 6">
    <name type="scientific">Ceratodon purpureus</name>
    <name type="common">Fire moss</name>
    <name type="synonym">Dicranum purpureum</name>
    <dbReference type="NCBI Taxonomy" id="3225"/>
    <lineage>
        <taxon>Eukaryota</taxon>
        <taxon>Viridiplantae</taxon>
        <taxon>Streptophyta</taxon>
        <taxon>Embryophyta</taxon>
        <taxon>Bryophyta</taxon>
        <taxon>Bryophytina</taxon>
        <taxon>Bryopsida</taxon>
        <taxon>Dicranidae</taxon>
        <taxon>Pseudoditrichales</taxon>
        <taxon>Ditrichaceae</taxon>
        <taxon>Ceratodon</taxon>
    </lineage>
</organism>
<keyword evidence="4" id="KW-0052">Apoplast</keyword>
<dbReference type="InterPro" id="IPR044859">
    <property type="entry name" value="Allene_oxi_cyc_Dirigent"/>
</dbReference>
<protein>
    <recommendedName>
        <fullName evidence="4">Dirigent protein</fullName>
    </recommendedName>
</protein>
<dbReference type="AlphaFoldDB" id="A0A8T0HFS3"/>
<comment type="function">
    <text evidence="4">Dirigent proteins impart stereoselectivity on the phenoxy radical-coupling reaction, yielding optically active lignans from two molecules of coniferyl alcohol in the biosynthesis of lignans, flavonolignans, and alkaloids and thus plays a central role in plant secondary metabolism.</text>
</comment>
<dbReference type="Proteomes" id="UP000822688">
    <property type="component" value="Chromosome 6"/>
</dbReference>
<sequence>MAKLAGATWHFVVMLGLILCLGACNGVSARLNPRHKTHNVTFYVQEAINTGDDATAFIVGGPDGNTSALQLGAVIVVDNAIFATADPKSKQLGKFQGLYVVDGGHKYRAEITVTIDQPGDLIECTYEILGQRPSFNTTSDRQLAVVGGTGLFLGQKGYAIAHTVSQTLLHEGTLPDAQYNVQKWTLVVGK</sequence>
<comment type="subunit">
    <text evidence="2 4">Homodimer.</text>
</comment>
<proteinExistence type="inferred from homology"/>